<evidence type="ECO:0000313" key="2">
    <source>
        <dbReference type="EMBL" id="KAF9924450.1"/>
    </source>
</evidence>
<dbReference type="EMBL" id="JAAAHW010010590">
    <property type="protein sequence ID" value="KAF9924450.1"/>
    <property type="molecule type" value="Genomic_DNA"/>
</dbReference>
<feature type="compositionally biased region" description="Polar residues" evidence="1">
    <location>
        <begin position="129"/>
        <end position="144"/>
    </location>
</feature>
<comment type="caution">
    <text evidence="2">The sequence shown here is derived from an EMBL/GenBank/DDBJ whole genome shotgun (WGS) entry which is preliminary data.</text>
</comment>
<gene>
    <name evidence="2" type="ORF">BGZ65_008317</name>
</gene>
<organism evidence="2 3">
    <name type="scientific">Modicella reniformis</name>
    <dbReference type="NCBI Taxonomy" id="1440133"/>
    <lineage>
        <taxon>Eukaryota</taxon>
        <taxon>Fungi</taxon>
        <taxon>Fungi incertae sedis</taxon>
        <taxon>Mucoromycota</taxon>
        <taxon>Mortierellomycotina</taxon>
        <taxon>Mortierellomycetes</taxon>
        <taxon>Mortierellales</taxon>
        <taxon>Mortierellaceae</taxon>
        <taxon>Modicella</taxon>
    </lineage>
</organism>
<protein>
    <submittedName>
        <fullName evidence="2">Uncharacterized protein</fullName>
    </submittedName>
</protein>
<reference evidence="2" key="1">
    <citation type="journal article" date="2020" name="Fungal Divers.">
        <title>Resolving the Mortierellaceae phylogeny through synthesis of multi-gene phylogenetics and phylogenomics.</title>
        <authorList>
            <person name="Vandepol N."/>
            <person name="Liber J."/>
            <person name="Desiro A."/>
            <person name="Na H."/>
            <person name="Kennedy M."/>
            <person name="Barry K."/>
            <person name="Grigoriev I.V."/>
            <person name="Miller A.N."/>
            <person name="O'Donnell K."/>
            <person name="Stajich J.E."/>
            <person name="Bonito G."/>
        </authorList>
    </citation>
    <scope>NUCLEOTIDE SEQUENCE</scope>
    <source>
        <strain evidence="2">MES-2147</strain>
    </source>
</reference>
<feature type="compositionally biased region" description="Polar residues" evidence="1">
    <location>
        <begin position="36"/>
        <end position="51"/>
    </location>
</feature>
<evidence type="ECO:0000313" key="3">
    <source>
        <dbReference type="Proteomes" id="UP000749646"/>
    </source>
</evidence>
<keyword evidence="3" id="KW-1185">Reference proteome</keyword>
<dbReference type="AlphaFoldDB" id="A0A9P6IJZ3"/>
<feature type="compositionally biased region" description="Low complexity" evidence="1">
    <location>
        <begin position="24"/>
        <end position="35"/>
    </location>
</feature>
<name>A0A9P6IJZ3_9FUNG</name>
<accession>A0A9P6IJZ3</accession>
<dbReference type="Proteomes" id="UP000749646">
    <property type="component" value="Unassembled WGS sequence"/>
</dbReference>
<sequence>MRNGGVAGDSSALNSHVLSRGRRSSNSWSSYRTLSNDSLFSITGESSSPIQMRSGGGGPLSSRPTTAYRARALLQQQQQRQQEYFKGFTFEGESILESIKRQDDEQQASLTATAGGDDDEDEDGFLGRTSRSAQALSSAQGQYASNQFFSGEPRSIDSIFGSM</sequence>
<evidence type="ECO:0000256" key="1">
    <source>
        <dbReference type="SAM" id="MobiDB-lite"/>
    </source>
</evidence>
<feature type="region of interest" description="Disordered" evidence="1">
    <location>
        <begin position="100"/>
        <end position="144"/>
    </location>
</feature>
<proteinExistence type="predicted"/>
<feature type="region of interest" description="Disordered" evidence="1">
    <location>
        <begin position="1"/>
        <end position="68"/>
    </location>
</feature>